<evidence type="ECO:0008006" key="4">
    <source>
        <dbReference type="Google" id="ProtNLM"/>
    </source>
</evidence>
<name>A0A1M6D410_9BACT</name>
<dbReference type="RefSeq" id="WP_139279465.1">
    <property type="nucleotide sequence ID" value="NZ_FQZE01000004.1"/>
</dbReference>
<evidence type="ECO:0000313" key="2">
    <source>
        <dbReference type="EMBL" id="SHI67861.1"/>
    </source>
</evidence>
<dbReference type="EMBL" id="FQZE01000004">
    <property type="protein sequence ID" value="SHI67861.1"/>
    <property type="molecule type" value="Genomic_DNA"/>
</dbReference>
<organism evidence="2 3">
    <name type="scientific">Tangfeifania diversioriginum</name>
    <dbReference type="NCBI Taxonomy" id="1168035"/>
    <lineage>
        <taxon>Bacteria</taxon>
        <taxon>Pseudomonadati</taxon>
        <taxon>Bacteroidota</taxon>
        <taxon>Bacteroidia</taxon>
        <taxon>Marinilabiliales</taxon>
        <taxon>Prolixibacteraceae</taxon>
        <taxon>Tangfeifania</taxon>
    </lineage>
</organism>
<dbReference type="Proteomes" id="UP000184050">
    <property type="component" value="Unassembled WGS sequence"/>
</dbReference>
<evidence type="ECO:0000313" key="3">
    <source>
        <dbReference type="Proteomes" id="UP000184050"/>
    </source>
</evidence>
<feature type="chain" id="PRO_5009916590" description="LTXXQ motif family protein" evidence="1">
    <location>
        <begin position="21"/>
        <end position="127"/>
    </location>
</feature>
<feature type="signal peptide" evidence="1">
    <location>
        <begin position="1"/>
        <end position="20"/>
    </location>
</feature>
<sequence>MKKFGIILLSIMLVSLAGIAQPRGQRNFDPEQMARRQTDMLKDTLELNEEQEQKVYELNLETGQKMSALRDEIQGSDAGAIREKMGEIRAEQNEKMKDILTEEQWGKYEKYLENMRARWQQRRGGRR</sequence>
<accession>A0A1M6D410</accession>
<keyword evidence="1" id="KW-0732">Signal</keyword>
<dbReference type="STRING" id="1168035.SAMN05444280_104188"/>
<protein>
    <recommendedName>
        <fullName evidence="4">LTXXQ motif family protein</fullName>
    </recommendedName>
</protein>
<evidence type="ECO:0000256" key="1">
    <source>
        <dbReference type="SAM" id="SignalP"/>
    </source>
</evidence>
<keyword evidence="3" id="KW-1185">Reference proteome</keyword>
<proteinExistence type="predicted"/>
<reference evidence="2 3" key="1">
    <citation type="submission" date="2016-11" db="EMBL/GenBank/DDBJ databases">
        <authorList>
            <person name="Jaros S."/>
            <person name="Januszkiewicz K."/>
            <person name="Wedrychowicz H."/>
        </authorList>
    </citation>
    <scope>NUCLEOTIDE SEQUENCE [LARGE SCALE GENOMIC DNA]</scope>
    <source>
        <strain evidence="2 3">DSM 27063</strain>
    </source>
</reference>
<dbReference type="AlphaFoldDB" id="A0A1M6D410"/>
<dbReference type="OrthoDB" id="1123214at2"/>
<gene>
    <name evidence="2" type="ORF">SAMN05444280_104188</name>
</gene>